<evidence type="ECO:0000313" key="1">
    <source>
        <dbReference type="EMBL" id="GKV26082.1"/>
    </source>
</evidence>
<organism evidence="1 2">
    <name type="scientific">Rubroshorea leprosula</name>
    <dbReference type="NCBI Taxonomy" id="152421"/>
    <lineage>
        <taxon>Eukaryota</taxon>
        <taxon>Viridiplantae</taxon>
        <taxon>Streptophyta</taxon>
        <taxon>Embryophyta</taxon>
        <taxon>Tracheophyta</taxon>
        <taxon>Spermatophyta</taxon>
        <taxon>Magnoliopsida</taxon>
        <taxon>eudicotyledons</taxon>
        <taxon>Gunneridae</taxon>
        <taxon>Pentapetalae</taxon>
        <taxon>rosids</taxon>
        <taxon>malvids</taxon>
        <taxon>Malvales</taxon>
        <taxon>Dipterocarpaceae</taxon>
        <taxon>Rubroshorea</taxon>
    </lineage>
</organism>
<proteinExistence type="predicted"/>
<keyword evidence="2" id="KW-1185">Reference proteome</keyword>
<comment type="caution">
    <text evidence="1">The sequence shown here is derived from an EMBL/GenBank/DDBJ whole genome shotgun (WGS) entry which is preliminary data.</text>
</comment>
<accession>A0AAV5KN60</accession>
<gene>
    <name evidence="1" type="ORF">SLEP1_g35436</name>
</gene>
<reference evidence="1 2" key="1">
    <citation type="journal article" date="2021" name="Commun. Biol.">
        <title>The genome of Shorea leprosula (Dipterocarpaceae) highlights the ecological relevance of drought in aseasonal tropical rainforests.</title>
        <authorList>
            <person name="Ng K.K.S."/>
            <person name="Kobayashi M.J."/>
            <person name="Fawcett J.A."/>
            <person name="Hatakeyama M."/>
            <person name="Paape T."/>
            <person name="Ng C.H."/>
            <person name="Ang C.C."/>
            <person name="Tnah L.H."/>
            <person name="Lee C.T."/>
            <person name="Nishiyama T."/>
            <person name="Sese J."/>
            <person name="O'Brien M.J."/>
            <person name="Copetti D."/>
            <person name="Mohd Noor M.I."/>
            <person name="Ong R.C."/>
            <person name="Putra M."/>
            <person name="Sireger I.Z."/>
            <person name="Indrioko S."/>
            <person name="Kosugi Y."/>
            <person name="Izuno A."/>
            <person name="Isagi Y."/>
            <person name="Lee S.L."/>
            <person name="Shimizu K.K."/>
        </authorList>
    </citation>
    <scope>NUCLEOTIDE SEQUENCE [LARGE SCALE GENOMIC DNA]</scope>
    <source>
        <strain evidence="1">214</strain>
    </source>
</reference>
<dbReference type="EMBL" id="BPVZ01000071">
    <property type="protein sequence ID" value="GKV26082.1"/>
    <property type="molecule type" value="Genomic_DNA"/>
</dbReference>
<evidence type="ECO:0000313" key="2">
    <source>
        <dbReference type="Proteomes" id="UP001054252"/>
    </source>
</evidence>
<protein>
    <submittedName>
        <fullName evidence="1">Uncharacterized protein</fullName>
    </submittedName>
</protein>
<name>A0AAV5KN60_9ROSI</name>
<dbReference type="Proteomes" id="UP001054252">
    <property type="component" value="Unassembled WGS sequence"/>
</dbReference>
<dbReference type="AlphaFoldDB" id="A0AAV5KN60"/>
<sequence length="38" mass="4047">MEQICRAIKLSRPVQSVCLHTSSSSSLVGWSLAVSLAT</sequence>